<accession>A8EXT0</accession>
<gene>
    <name evidence="1" type="ordered locus">A1E_01090</name>
</gene>
<evidence type="ECO:0000313" key="2">
    <source>
        <dbReference type="Proteomes" id="UP000007056"/>
    </source>
</evidence>
<evidence type="ECO:0000313" key="1">
    <source>
        <dbReference type="EMBL" id="ABV73163.1"/>
    </source>
</evidence>
<dbReference type="EMBL" id="CP000409">
    <property type="protein sequence ID" value="ABV73163.1"/>
    <property type="molecule type" value="Genomic_DNA"/>
</dbReference>
<dbReference type="Proteomes" id="UP000007056">
    <property type="component" value="Chromosome"/>
</dbReference>
<proteinExistence type="predicted"/>
<protein>
    <submittedName>
        <fullName evidence="1">Uncharacterized protein</fullName>
    </submittedName>
</protein>
<dbReference type="KEGG" id="rcm:A1E_01090"/>
<dbReference type="HOGENOM" id="CLU_3257124_0_0_5"/>
<name>A8EXT0_RICCK</name>
<reference evidence="2" key="1">
    <citation type="submission" date="2007-09" db="EMBL/GenBank/DDBJ databases">
        <title>Complete genome sequence of Rickettsia canadensis.</title>
        <authorList>
            <person name="Madan A."/>
            <person name="Fahey J."/>
            <person name="Helton E."/>
            <person name="Ketteman M."/>
            <person name="Madan A."/>
            <person name="Rodrigues S."/>
            <person name="Sanchez A."/>
            <person name="Whiting M."/>
            <person name="Dasch G."/>
            <person name="Eremeeva M."/>
        </authorList>
    </citation>
    <scope>NUCLEOTIDE SEQUENCE [LARGE SCALE GENOMIC DNA]</scope>
    <source>
        <strain evidence="2">McKiel</strain>
    </source>
</reference>
<sequence>MLANTMRSRAVPNSASNNQNRIDILIRALWKLLLLELRILIK</sequence>
<dbReference type="AlphaFoldDB" id="A8EXT0"/>
<organism evidence="1 2">
    <name type="scientific">Rickettsia canadensis (strain McKiel)</name>
    <dbReference type="NCBI Taxonomy" id="293613"/>
    <lineage>
        <taxon>Bacteria</taxon>
        <taxon>Pseudomonadati</taxon>
        <taxon>Pseudomonadota</taxon>
        <taxon>Alphaproteobacteria</taxon>
        <taxon>Rickettsiales</taxon>
        <taxon>Rickettsiaceae</taxon>
        <taxon>Rickettsieae</taxon>
        <taxon>Rickettsia</taxon>
        <taxon>belli group</taxon>
    </lineage>
</organism>
<dbReference type="STRING" id="293613.A1E_01090"/>